<dbReference type="InterPro" id="IPR052523">
    <property type="entry name" value="Trichothecene_AcTrans"/>
</dbReference>
<accession>A0AAD6E0L2</accession>
<dbReference type="GeneID" id="81589565"/>
<evidence type="ECO:0000313" key="3">
    <source>
        <dbReference type="Proteomes" id="UP001213799"/>
    </source>
</evidence>
<dbReference type="InterPro" id="IPR000182">
    <property type="entry name" value="GNAT_dom"/>
</dbReference>
<reference evidence="2" key="2">
    <citation type="submission" date="2023-01" db="EMBL/GenBank/DDBJ databases">
        <authorList>
            <person name="Petersen C."/>
        </authorList>
    </citation>
    <scope>NUCLEOTIDE SEQUENCE</scope>
    <source>
        <strain evidence="2">IBT 12815</strain>
    </source>
</reference>
<dbReference type="PANTHER" id="PTHR42791:SF1">
    <property type="entry name" value="N-ACETYLTRANSFERASE DOMAIN-CONTAINING PROTEIN"/>
    <property type="match status" value="1"/>
</dbReference>
<keyword evidence="3" id="KW-1185">Reference proteome</keyword>
<comment type="caution">
    <text evidence="2">The sequence shown here is derived from an EMBL/GenBank/DDBJ whole genome shotgun (WGS) entry which is preliminary data.</text>
</comment>
<dbReference type="Pfam" id="PF00583">
    <property type="entry name" value="Acetyltransf_1"/>
    <property type="match status" value="1"/>
</dbReference>
<dbReference type="GO" id="GO:0016747">
    <property type="term" value="F:acyltransferase activity, transferring groups other than amino-acyl groups"/>
    <property type="evidence" value="ECO:0007669"/>
    <property type="project" value="InterPro"/>
</dbReference>
<name>A0AAD6E0L2_9EURO</name>
<evidence type="ECO:0000313" key="2">
    <source>
        <dbReference type="EMBL" id="KAJ5598184.1"/>
    </source>
</evidence>
<sequence>MVLPEKPGFQVSRVPATEEGARTIWDIEIAAQNDSNKKNNSSIGELLWPAHLQRKVEGPKRASDGQDNEIRRMTPMLGDPKNIYLLITEEATNKPVAFAWWAHSKGQTTAQWAEGYSNRYRPPTMNGALMDATGGDLIQLYVLPNYQRQGLGGLLVAFGVHEADKLGLPAYNEASPEGLGLYLKHRFKEVDRVTVDSELWGGPKGDFNSYGLLYREAS</sequence>
<dbReference type="AlphaFoldDB" id="A0AAD6E0L2"/>
<dbReference type="Proteomes" id="UP001213799">
    <property type="component" value="Unassembled WGS sequence"/>
</dbReference>
<proteinExistence type="predicted"/>
<dbReference type="Gene3D" id="3.40.630.30">
    <property type="match status" value="1"/>
</dbReference>
<dbReference type="EMBL" id="JAQJAE010000004">
    <property type="protein sequence ID" value="KAJ5598184.1"/>
    <property type="molecule type" value="Genomic_DNA"/>
</dbReference>
<evidence type="ECO:0000259" key="1">
    <source>
        <dbReference type="Pfam" id="PF00583"/>
    </source>
</evidence>
<dbReference type="CDD" id="cd04301">
    <property type="entry name" value="NAT_SF"/>
    <property type="match status" value="1"/>
</dbReference>
<dbReference type="RefSeq" id="XP_056751399.1">
    <property type="nucleotide sequence ID" value="XM_056899323.1"/>
</dbReference>
<organism evidence="2 3">
    <name type="scientific">Penicillium hordei</name>
    <dbReference type="NCBI Taxonomy" id="40994"/>
    <lineage>
        <taxon>Eukaryota</taxon>
        <taxon>Fungi</taxon>
        <taxon>Dikarya</taxon>
        <taxon>Ascomycota</taxon>
        <taxon>Pezizomycotina</taxon>
        <taxon>Eurotiomycetes</taxon>
        <taxon>Eurotiomycetidae</taxon>
        <taxon>Eurotiales</taxon>
        <taxon>Aspergillaceae</taxon>
        <taxon>Penicillium</taxon>
    </lineage>
</organism>
<dbReference type="SUPFAM" id="SSF55729">
    <property type="entry name" value="Acyl-CoA N-acyltransferases (Nat)"/>
    <property type="match status" value="1"/>
</dbReference>
<feature type="domain" description="N-acetyltransferase" evidence="1">
    <location>
        <begin position="73"/>
        <end position="170"/>
    </location>
</feature>
<reference evidence="2" key="1">
    <citation type="journal article" date="2023" name="IMA Fungus">
        <title>Comparative genomic study of the Penicillium genus elucidates a diverse pangenome and 15 lateral gene transfer events.</title>
        <authorList>
            <person name="Petersen C."/>
            <person name="Sorensen T."/>
            <person name="Nielsen M.R."/>
            <person name="Sondergaard T.E."/>
            <person name="Sorensen J.L."/>
            <person name="Fitzpatrick D.A."/>
            <person name="Frisvad J.C."/>
            <person name="Nielsen K.L."/>
        </authorList>
    </citation>
    <scope>NUCLEOTIDE SEQUENCE</scope>
    <source>
        <strain evidence="2">IBT 12815</strain>
    </source>
</reference>
<dbReference type="PANTHER" id="PTHR42791">
    <property type="entry name" value="GNAT FAMILY ACETYLTRANSFERASE"/>
    <property type="match status" value="1"/>
</dbReference>
<protein>
    <recommendedName>
        <fullName evidence="1">N-acetyltransferase domain-containing protein</fullName>
    </recommendedName>
</protein>
<gene>
    <name evidence="2" type="ORF">N7537_008268</name>
</gene>
<dbReference type="InterPro" id="IPR016181">
    <property type="entry name" value="Acyl_CoA_acyltransferase"/>
</dbReference>